<evidence type="ECO:0000256" key="1">
    <source>
        <dbReference type="ARBA" id="ARBA00023125"/>
    </source>
</evidence>
<dbReference type="EMBL" id="CABVHX010000001">
    <property type="protein sequence ID" value="VVN68680.1"/>
    <property type="molecule type" value="Genomic_DNA"/>
</dbReference>
<gene>
    <name evidence="4" type="primary">ybaB</name>
    <name evidence="4" type="ORF">PS718_00268</name>
</gene>
<comment type="subunit">
    <text evidence="2">Homodimer.</text>
</comment>
<keyword evidence="2" id="KW-0963">Cytoplasm</keyword>
<evidence type="ECO:0000313" key="5">
    <source>
        <dbReference type="Proteomes" id="UP000325375"/>
    </source>
</evidence>
<dbReference type="RefSeq" id="WP_042558527.1">
    <property type="nucleotide sequence ID" value="NZ_CABVHX010000001.1"/>
</dbReference>
<organism evidence="4 5">
    <name type="scientific">Pseudomonas fluorescens</name>
    <dbReference type="NCBI Taxonomy" id="294"/>
    <lineage>
        <taxon>Bacteria</taxon>
        <taxon>Pseudomonadati</taxon>
        <taxon>Pseudomonadota</taxon>
        <taxon>Gammaproteobacteria</taxon>
        <taxon>Pseudomonadales</taxon>
        <taxon>Pseudomonadaceae</taxon>
        <taxon>Pseudomonas</taxon>
    </lineage>
</organism>
<dbReference type="AlphaFoldDB" id="A0A0B7D614"/>
<reference evidence="4 5" key="1">
    <citation type="submission" date="2019-09" db="EMBL/GenBank/DDBJ databases">
        <authorList>
            <person name="Chandra G."/>
            <person name="Truman W A."/>
        </authorList>
    </citation>
    <scope>NUCLEOTIDE SEQUENCE [LARGE SCALE GENOMIC DNA]</scope>
    <source>
        <strain evidence="4">PS718</strain>
    </source>
</reference>
<evidence type="ECO:0000256" key="2">
    <source>
        <dbReference type="HAMAP-Rule" id="MF_00274"/>
    </source>
</evidence>
<dbReference type="Pfam" id="PF02575">
    <property type="entry name" value="YbaB_DNA_bd"/>
    <property type="match status" value="1"/>
</dbReference>
<dbReference type="GO" id="GO:0003677">
    <property type="term" value="F:DNA binding"/>
    <property type="evidence" value="ECO:0007669"/>
    <property type="project" value="UniProtKB-UniRule"/>
</dbReference>
<dbReference type="GO" id="GO:0005829">
    <property type="term" value="C:cytosol"/>
    <property type="evidence" value="ECO:0007669"/>
    <property type="project" value="TreeGrafter"/>
</dbReference>
<feature type="region of interest" description="Disordered" evidence="3">
    <location>
        <begin position="1"/>
        <end position="21"/>
    </location>
</feature>
<proteinExistence type="inferred from homology"/>
<dbReference type="PANTHER" id="PTHR33449">
    <property type="entry name" value="NUCLEOID-ASSOCIATED PROTEIN YBAB"/>
    <property type="match status" value="1"/>
</dbReference>
<dbReference type="OrthoDB" id="9808738at2"/>
<keyword evidence="1 2" id="KW-0238">DNA-binding</keyword>
<dbReference type="Gene3D" id="3.30.1310.10">
    <property type="entry name" value="Nucleoid-associated protein YbaB-like domain"/>
    <property type="match status" value="1"/>
</dbReference>
<dbReference type="Proteomes" id="UP000325375">
    <property type="component" value="Unassembled WGS sequence"/>
</dbReference>
<dbReference type="SUPFAM" id="SSF82607">
    <property type="entry name" value="YbaB-like"/>
    <property type="match status" value="1"/>
</dbReference>
<accession>A0A0B7D614</accession>
<dbReference type="InterPro" id="IPR036894">
    <property type="entry name" value="YbaB-like_sf"/>
</dbReference>
<dbReference type="InterPro" id="IPR004401">
    <property type="entry name" value="YbaB/EbfC"/>
</dbReference>
<dbReference type="NCBIfam" id="TIGR00103">
    <property type="entry name" value="DNA_YbaB_EbfC"/>
    <property type="match status" value="1"/>
</dbReference>
<comment type="subcellular location">
    <subcellularLocation>
        <location evidence="2">Cytoplasm</location>
        <location evidence="2">Nucleoid</location>
    </subcellularLocation>
</comment>
<dbReference type="PANTHER" id="PTHR33449:SF1">
    <property type="entry name" value="NUCLEOID-ASSOCIATED PROTEIN YBAB"/>
    <property type="match status" value="1"/>
</dbReference>
<evidence type="ECO:0000313" key="4">
    <source>
        <dbReference type="EMBL" id="VVN68680.1"/>
    </source>
</evidence>
<protein>
    <recommendedName>
        <fullName evidence="2">Nucleoid-associated protein PS718_00268</fullName>
    </recommendedName>
</protein>
<dbReference type="HAMAP" id="MF_00274">
    <property type="entry name" value="DNA_YbaB_EbfC"/>
    <property type="match status" value="1"/>
</dbReference>
<name>A0A0B7D614_PSEFL</name>
<dbReference type="GO" id="GO:0043590">
    <property type="term" value="C:bacterial nucleoid"/>
    <property type="evidence" value="ECO:0007669"/>
    <property type="project" value="UniProtKB-UniRule"/>
</dbReference>
<evidence type="ECO:0000256" key="3">
    <source>
        <dbReference type="SAM" id="MobiDB-lite"/>
    </source>
</evidence>
<comment type="similarity">
    <text evidence="2">Belongs to the YbaB/EbfC family.</text>
</comment>
<dbReference type="PIRSF" id="PIRSF004555">
    <property type="entry name" value="UCP004555"/>
    <property type="match status" value="1"/>
</dbReference>
<sequence length="112" mass="11860">MMKGGMAGLMKQAQQMQEKMAKMQEELANAEVTGKAGGDMVTVVMTGRHDVKSVSIDPSLVEGLSEDDKEMLEAVVAAAVNDAVRKIEANSQEKMGGMTAGMNLPAGMKLPF</sequence>
<comment type="function">
    <text evidence="2">Binds to DNA and alters its conformation. May be involved in regulation of gene expression, nucleoid organization and DNA protection.</text>
</comment>